<accession>A0A9X3ZHP7</accession>
<reference evidence="2" key="1">
    <citation type="submission" date="2022-11" db="EMBL/GenBank/DDBJ databases">
        <title>Draft genome sequence of Hoeflea poritis E7-10 and Hoeflea prorocentri PM5-8, separated from scleractinian coral Porites lutea and marine dinoflagellate.</title>
        <authorList>
            <person name="Zhang G."/>
            <person name="Wei Q."/>
            <person name="Cai L."/>
        </authorList>
    </citation>
    <scope>NUCLEOTIDE SEQUENCE</scope>
    <source>
        <strain evidence="2">PM5-8</strain>
    </source>
</reference>
<dbReference type="Pfam" id="PF13229">
    <property type="entry name" value="Beta_helix"/>
    <property type="match status" value="1"/>
</dbReference>
<feature type="domain" description="Right handed beta helix" evidence="1">
    <location>
        <begin position="223"/>
        <end position="380"/>
    </location>
</feature>
<protein>
    <submittedName>
        <fullName evidence="2">TIGR03808 family TAT-translocated repetitive protein</fullName>
    </submittedName>
</protein>
<dbReference type="InterPro" id="IPR012334">
    <property type="entry name" value="Pectin_lyas_fold"/>
</dbReference>
<dbReference type="NCBIfam" id="TIGR03808">
    <property type="entry name" value="RR_plus_rpt_1"/>
    <property type="match status" value="1"/>
</dbReference>
<organism evidence="2 3">
    <name type="scientific">Hoeflea prorocentri</name>
    <dbReference type="NCBI Taxonomy" id="1922333"/>
    <lineage>
        <taxon>Bacteria</taxon>
        <taxon>Pseudomonadati</taxon>
        <taxon>Pseudomonadota</taxon>
        <taxon>Alphaproteobacteria</taxon>
        <taxon>Hyphomicrobiales</taxon>
        <taxon>Rhizobiaceae</taxon>
        <taxon>Hoeflea</taxon>
    </lineage>
</organism>
<dbReference type="EMBL" id="JAPJZI010000001">
    <property type="protein sequence ID" value="MDA5399369.1"/>
    <property type="molecule type" value="Genomic_DNA"/>
</dbReference>
<dbReference type="InterPro" id="IPR011050">
    <property type="entry name" value="Pectin_lyase_fold/virulence"/>
</dbReference>
<evidence type="ECO:0000259" key="1">
    <source>
        <dbReference type="Pfam" id="PF13229"/>
    </source>
</evidence>
<dbReference type="InterPro" id="IPR022444">
    <property type="entry name" value="Cofactor-bd_rpt"/>
</dbReference>
<name>A0A9X3ZHP7_9HYPH</name>
<keyword evidence="3" id="KW-1185">Reference proteome</keyword>
<dbReference type="RefSeq" id="WP_267990807.1">
    <property type="nucleotide sequence ID" value="NZ_JAPJZI010000001.1"/>
</dbReference>
<dbReference type="Proteomes" id="UP001151234">
    <property type="component" value="Unassembled WGS sequence"/>
</dbReference>
<dbReference type="InterPro" id="IPR006311">
    <property type="entry name" value="TAT_signal"/>
</dbReference>
<dbReference type="InterPro" id="IPR006626">
    <property type="entry name" value="PbH1"/>
</dbReference>
<dbReference type="InterPro" id="IPR022388">
    <property type="entry name" value="CHP03808"/>
</dbReference>
<evidence type="ECO:0000313" key="2">
    <source>
        <dbReference type="EMBL" id="MDA5399369.1"/>
    </source>
</evidence>
<dbReference type="Gene3D" id="2.160.20.10">
    <property type="entry name" value="Single-stranded right-handed beta-helix, Pectin lyase-like"/>
    <property type="match status" value="2"/>
</dbReference>
<sequence>MTKTTRRSLLIGAGSALTGVVMPAAARAQDMRLADLRGSLDAVDLGMRPGAGDDQSRALSDILDRASTERKPVFLPPGAYAVSNLNLPEFVHLSGVPGATRLVYGGAGHLMMADNAQSIRLSGMTIDGANRWLDDYAQATIQISRTGSVVIEDCDIAGSRKHALMFEACGGSVMNSRISGAALAAIYSVEGLGLRIADNDILDCANGGILIHRWTPGYDGSLVTGNRIARIASQAGGTGQNGNGINVYRADNVLIANNTLTGCAFSAIRSNSGTDIQIVGNQCHDSGETAIYSEFSFQGAVIANNLVDGAANGISVANFNEGGRLATINGNVIRNLSTEGPYVPDGFGFGWGIGVEADTAVTGNVIDEAPRAGILMGWGPYLRGVAATGNVVRNSALGVAVSVVDGVQGILINNNIFQNTLRGAVVGHRWSERVTGDLTQEGADAFDELTVSGNTVV</sequence>
<dbReference type="SUPFAM" id="SSF51126">
    <property type="entry name" value="Pectin lyase-like"/>
    <property type="match status" value="1"/>
</dbReference>
<dbReference type="SMART" id="SM00710">
    <property type="entry name" value="PbH1"/>
    <property type="match status" value="9"/>
</dbReference>
<dbReference type="PROSITE" id="PS51318">
    <property type="entry name" value="TAT"/>
    <property type="match status" value="1"/>
</dbReference>
<dbReference type="InterPro" id="IPR039448">
    <property type="entry name" value="Beta_helix"/>
</dbReference>
<proteinExistence type="predicted"/>
<evidence type="ECO:0000313" key="3">
    <source>
        <dbReference type="Proteomes" id="UP001151234"/>
    </source>
</evidence>
<gene>
    <name evidence="2" type="ORF">OQ273_12365</name>
</gene>
<comment type="caution">
    <text evidence="2">The sequence shown here is derived from an EMBL/GenBank/DDBJ whole genome shotgun (WGS) entry which is preliminary data.</text>
</comment>
<dbReference type="NCBIfam" id="TIGR03807">
    <property type="entry name" value="RR_fam_repeat"/>
    <property type="match status" value="3"/>
</dbReference>
<dbReference type="AlphaFoldDB" id="A0A9X3ZHP7"/>